<dbReference type="STRING" id="96773.Tchl_1883"/>
<name>A0A1H5XAN1_9RHOO</name>
<dbReference type="InterPro" id="IPR007372">
    <property type="entry name" value="Lipid/polyisoprenoid-bd_YceI"/>
</dbReference>
<sequence length="186" mass="19647">MNRIAIALLGALALAGTAHAVEYTRVRAEQSRIDFDYRQMGVSMAGRFGTFASELRFDPADPAAATAAVEVDLASVDTGSAEGDAEVATRSWFDTSSFPVARFESTGVKALGGNRYEVAGRLTIKGTTRDVVVPATFTAQGDSAVFDGNLTIQRGDFSIGEGAWKAFDIVANDVVIKFRITAAAAK</sequence>
<evidence type="ECO:0000313" key="2">
    <source>
        <dbReference type="Proteomes" id="UP000185739"/>
    </source>
</evidence>
<gene>
    <name evidence="1" type="ORF">Tchl_1883</name>
</gene>
<accession>A0A1H5XAN1</accession>
<dbReference type="SUPFAM" id="SSF101874">
    <property type="entry name" value="YceI-like"/>
    <property type="match status" value="1"/>
</dbReference>
<protein>
    <submittedName>
        <fullName evidence="1">YceI domain protein</fullName>
    </submittedName>
</protein>
<dbReference type="PANTHER" id="PTHR34406:SF1">
    <property type="entry name" value="PROTEIN YCEI"/>
    <property type="match status" value="1"/>
</dbReference>
<dbReference type="OrthoDB" id="1247465at2"/>
<keyword evidence="2" id="KW-1185">Reference proteome</keyword>
<dbReference type="RefSeq" id="WP_075148168.1">
    <property type="nucleotide sequence ID" value="NZ_CP018839.1"/>
</dbReference>
<dbReference type="SMART" id="SM00867">
    <property type="entry name" value="YceI"/>
    <property type="match status" value="1"/>
</dbReference>
<dbReference type="Pfam" id="PF04264">
    <property type="entry name" value="YceI"/>
    <property type="match status" value="1"/>
</dbReference>
<dbReference type="AlphaFoldDB" id="A0A1H5XAN1"/>
<dbReference type="EMBL" id="CP018839">
    <property type="protein sequence ID" value="APR04730.1"/>
    <property type="molecule type" value="Genomic_DNA"/>
</dbReference>
<dbReference type="Gene3D" id="2.40.128.110">
    <property type="entry name" value="Lipid/polyisoprenoid-binding, YceI-like"/>
    <property type="match status" value="1"/>
</dbReference>
<dbReference type="PANTHER" id="PTHR34406">
    <property type="entry name" value="PROTEIN YCEI"/>
    <property type="match status" value="1"/>
</dbReference>
<dbReference type="Proteomes" id="UP000185739">
    <property type="component" value="Chromosome"/>
</dbReference>
<dbReference type="KEGG" id="tcl:Tchl_1883"/>
<dbReference type="InterPro" id="IPR036761">
    <property type="entry name" value="TTHA0802/YceI-like_sf"/>
</dbReference>
<proteinExistence type="predicted"/>
<evidence type="ECO:0000313" key="1">
    <source>
        <dbReference type="EMBL" id="APR04730.1"/>
    </source>
</evidence>
<reference evidence="1 2" key="1">
    <citation type="submission" date="2016-12" db="EMBL/GenBank/DDBJ databases">
        <title>Complete genome sequence of Thauera chlorobenzoica, a Betaproteobacterium degrading haloaromatics anaerobically to CO2 and halides.</title>
        <authorList>
            <person name="Goris T."/>
            <person name="Mergelsberg M."/>
            <person name="Boll M."/>
        </authorList>
    </citation>
    <scope>NUCLEOTIDE SEQUENCE [LARGE SCALE GENOMIC DNA]</scope>
    <source>
        <strain evidence="1 2">3CB1</strain>
    </source>
</reference>
<organism evidence="1 2">
    <name type="scientific">Thauera chlorobenzoica</name>
    <dbReference type="NCBI Taxonomy" id="96773"/>
    <lineage>
        <taxon>Bacteria</taxon>
        <taxon>Pseudomonadati</taxon>
        <taxon>Pseudomonadota</taxon>
        <taxon>Betaproteobacteria</taxon>
        <taxon>Rhodocyclales</taxon>
        <taxon>Zoogloeaceae</taxon>
        <taxon>Thauera</taxon>
    </lineage>
</organism>